<evidence type="ECO:0000313" key="2">
    <source>
        <dbReference type="Proteomes" id="UP000501076"/>
    </source>
</evidence>
<name>A0A6M6E1W1_PRIMG</name>
<evidence type="ECO:0000313" key="1">
    <source>
        <dbReference type="EMBL" id="QJX80932.1"/>
    </source>
</evidence>
<sequence>MEISKIKRQWNTYINDFENSDYMDIEKHTSMALKVGSLIQEIEKLNNSLHKINFLKHSFVGNRTELHREISRIIENRTNN</sequence>
<organism evidence="1 2">
    <name type="scientific">Priestia megaterium</name>
    <name type="common">Bacillus megaterium</name>
    <dbReference type="NCBI Taxonomy" id="1404"/>
    <lineage>
        <taxon>Bacteria</taxon>
        <taxon>Bacillati</taxon>
        <taxon>Bacillota</taxon>
        <taxon>Bacilli</taxon>
        <taxon>Bacillales</taxon>
        <taxon>Bacillaceae</taxon>
        <taxon>Priestia</taxon>
    </lineage>
</organism>
<geneLocation type="plasmid" evidence="2">
    <name>pfdu301a</name>
</geneLocation>
<accession>A0A6M6E1W1</accession>
<dbReference type="RefSeq" id="WP_171778932.1">
    <property type="nucleotide sequence ID" value="NZ_CP045273.1"/>
</dbReference>
<dbReference type="AlphaFoldDB" id="A0A6M6E1W1"/>
<keyword evidence="1" id="KW-0614">Plasmid</keyword>
<protein>
    <submittedName>
        <fullName evidence="1">Uncharacterized protein</fullName>
    </submittedName>
</protein>
<gene>
    <name evidence="1" type="ORF">FDZ14_33105</name>
</gene>
<reference evidence="1 2" key="1">
    <citation type="submission" date="2019-10" db="EMBL/GenBank/DDBJ databases">
        <title>Complete genome sequences for adaption low water activity.</title>
        <authorList>
            <person name="Zhao L."/>
            <person name="Zhong J."/>
        </authorList>
    </citation>
    <scope>NUCLEOTIDE SEQUENCE [LARGE SCALE GENOMIC DNA]</scope>
    <source>
        <strain evidence="1 2">FDU301</strain>
        <plasmid evidence="2">pfdu301a</plasmid>
    </source>
</reference>
<dbReference type="Proteomes" id="UP000501076">
    <property type="component" value="Plasmid pFDU301A"/>
</dbReference>
<dbReference type="EMBL" id="CP045273">
    <property type="protein sequence ID" value="QJX80932.1"/>
    <property type="molecule type" value="Genomic_DNA"/>
</dbReference>
<proteinExistence type="predicted"/>